<feature type="transmembrane region" description="Helical" evidence="1">
    <location>
        <begin position="583"/>
        <end position="605"/>
    </location>
</feature>
<organism evidence="3 4">
    <name type="scientific">Symplocastrum torsivum CPER-KK1</name>
    <dbReference type="NCBI Taxonomy" id="450513"/>
    <lineage>
        <taxon>Bacteria</taxon>
        <taxon>Bacillati</taxon>
        <taxon>Cyanobacteriota</taxon>
        <taxon>Cyanophyceae</taxon>
        <taxon>Oscillatoriophycideae</taxon>
        <taxon>Oscillatoriales</taxon>
        <taxon>Microcoleaceae</taxon>
        <taxon>Symplocastrum</taxon>
    </lineage>
</organism>
<evidence type="ECO:0000313" key="4">
    <source>
        <dbReference type="Proteomes" id="UP000753908"/>
    </source>
</evidence>
<dbReference type="EMBL" id="JAHHIF010000019">
    <property type="protein sequence ID" value="MBW4545934.1"/>
    <property type="molecule type" value="Genomic_DNA"/>
</dbReference>
<keyword evidence="1" id="KW-0812">Transmembrane</keyword>
<dbReference type="InterPro" id="IPR027417">
    <property type="entry name" value="P-loop_NTPase"/>
</dbReference>
<dbReference type="Gene3D" id="3.40.50.300">
    <property type="entry name" value="P-loop containing nucleotide triphosphate hydrolases"/>
    <property type="match status" value="1"/>
</dbReference>
<reference evidence="3" key="1">
    <citation type="submission" date="2021-05" db="EMBL/GenBank/DDBJ databases">
        <authorList>
            <person name="Pietrasiak N."/>
            <person name="Ward R."/>
            <person name="Stajich J.E."/>
            <person name="Kurbessoian T."/>
        </authorList>
    </citation>
    <scope>NUCLEOTIDE SEQUENCE</scope>
    <source>
        <strain evidence="3">CPER-KK1</strain>
    </source>
</reference>
<keyword evidence="1" id="KW-0472">Membrane</keyword>
<comment type="caution">
    <text evidence="3">The sequence shown here is derived from an EMBL/GenBank/DDBJ whole genome shotgun (WGS) entry which is preliminary data.</text>
</comment>
<feature type="transmembrane region" description="Helical" evidence="1">
    <location>
        <begin position="386"/>
        <end position="410"/>
    </location>
</feature>
<proteinExistence type="predicted"/>
<dbReference type="PROSITE" id="PS50837">
    <property type="entry name" value="NACHT"/>
    <property type="match status" value="1"/>
</dbReference>
<reference evidence="3" key="2">
    <citation type="journal article" date="2022" name="Microbiol. Resour. Announc.">
        <title>Metagenome Sequencing to Explore Phylogenomics of Terrestrial Cyanobacteria.</title>
        <authorList>
            <person name="Ward R.D."/>
            <person name="Stajich J.E."/>
            <person name="Johansen J.R."/>
            <person name="Huntemann M."/>
            <person name="Clum A."/>
            <person name="Foster B."/>
            <person name="Foster B."/>
            <person name="Roux S."/>
            <person name="Palaniappan K."/>
            <person name="Varghese N."/>
            <person name="Mukherjee S."/>
            <person name="Reddy T.B.K."/>
            <person name="Daum C."/>
            <person name="Copeland A."/>
            <person name="Chen I.A."/>
            <person name="Ivanova N.N."/>
            <person name="Kyrpides N.C."/>
            <person name="Shapiro N."/>
            <person name="Eloe-Fadrosh E.A."/>
            <person name="Pietrasiak N."/>
        </authorList>
    </citation>
    <scope>NUCLEOTIDE SEQUENCE</scope>
    <source>
        <strain evidence="3">CPER-KK1</strain>
    </source>
</reference>
<dbReference type="InterPro" id="IPR007111">
    <property type="entry name" value="NACHT_NTPase"/>
</dbReference>
<keyword evidence="1" id="KW-1133">Transmembrane helix</keyword>
<protein>
    <submittedName>
        <fullName evidence="3">NACHT domain-containing protein</fullName>
    </submittedName>
</protein>
<evidence type="ECO:0000313" key="3">
    <source>
        <dbReference type="EMBL" id="MBW4545934.1"/>
    </source>
</evidence>
<sequence>MKQDNRDNSKNWQTTNTGGTNYVGEIHFHGNEQNSPLTQQEYRNRQALLTKVKNFWVKGVLEKSLYNQVLLELGLEERLDAVANPWSVVLEIEESLHQPLPDGAKVIDIFEQIGEGRTLLILGEPGAGKTTTLLELACNLIARAEQDVNHLIPVIFNLSSWANKRQKIADWLIEELNTKYQVPKKIGQHWVNQQQLLLLLDGLDEVQAEHRNQCVSQINAFHQEYSPEIIVCSRMKDYENLSNRLNFQGAVYVRSLTKEQVYHYLASLSADLVGLRALLERDMVLQELAKSPLMLNIMVIAYQGIAVKDLPKIDLAEERRLQLFDAYVERMFKRRLVSQHYSKAQVMRWLTWLAKRMKQKSQTIFLIERMQPSWLQNKNQKIKYRIGTALIAGLSFGLSFGLLGQLIFGIRDVWQSGLLYRLIDRLIDGLIIGIVDALVVALALILGLVREKIKTVETLKWSWRKARNGLLCWMILGFTLGLIAGLTIELIDKFFFRTELEQIAKPGLVEIVRLFDGVLGLIAGLTYGLTNGLGGSEIETKTIPNQAIWMSAMSAKIFGLVGGLIGGIVGGLSSGLVGDLTVGIIDGLIIGLVVGLIGGGGLACIKHFTLRLILYFNNYIPWNYACFLDYAAERIFLQKVGGGYIFTHRMLMEHFAQMELEVERKSS</sequence>
<dbReference type="SUPFAM" id="SSF52540">
    <property type="entry name" value="P-loop containing nucleoside triphosphate hydrolases"/>
    <property type="match status" value="1"/>
</dbReference>
<accession>A0A951PN09</accession>
<evidence type="ECO:0000256" key="1">
    <source>
        <dbReference type="SAM" id="Phobius"/>
    </source>
</evidence>
<dbReference type="Proteomes" id="UP000753908">
    <property type="component" value="Unassembled WGS sequence"/>
</dbReference>
<feature type="domain" description="NACHT" evidence="2">
    <location>
        <begin position="117"/>
        <end position="206"/>
    </location>
</feature>
<gene>
    <name evidence="3" type="ORF">KME25_16020</name>
</gene>
<evidence type="ECO:0000259" key="2">
    <source>
        <dbReference type="PROSITE" id="PS50837"/>
    </source>
</evidence>
<feature type="transmembrane region" description="Helical" evidence="1">
    <location>
        <begin position="555"/>
        <end position="577"/>
    </location>
</feature>
<name>A0A951PN09_9CYAN</name>
<feature type="transmembrane region" description="Helical" evidence="1">
    <location>
        <begin position="511"/>
        <end position="534"/>
    </location>
</feature>
<feature type="transmembrane region" description="Helical" evidence="1">
    <location>
        <begin position="470"/>
        <end position="491"/>
    </location>
</feature>
<dbReference type="AlphaFoldDB" id="A0A951PN09"/>
<dbReference type="Pfam" id="PF05729">
    <property type="entry name" value="NACHT"/>
    <property type="match status" value="1"/>
</dbReference>
<feature type="transmembrane region" description="Helical" evidence="1">
    <location>
        <begin position="430"/>
        <end position="449"/>
    </location>
</feature>